<keyword evidence="1" id="KW-0378">Hydrolase</keyword>
<evidence type="ECO:0000256" key="1">
    <source>
        <dbReference type="ARBA" id="ARBA00022801"/>
    </source>
</evidence>
<accession>A0A7R9BLR7</accession>
<feature type="domain" description="Integrator complex subunit 1 RPB2-binding" evidence="3">
    <location>
        <begin position="309"/>
        <end position="464"/>
    </location>
</feature>
<dbReference type="Pfam" id="PF22929">
    <property type="entry name" value="INTS1_INTS2-bd"/>
    <property type="match status" value="1"/>
</dbReference>
<keyword evidence="7" id="KW-1185">Reference proteome</keyword>
<evidence type="ECO:0000259" key="4">
    <source>
        <dbReference type="Pfam" id="PF22927"/>
    </source>
</evidence>
<dbReference type="InterPro" id="IPR053964">
    <property type="entry name" value="INT1_R3"/>
</dbReference>
<feature type="compositionally biased region" description="Low complexity" evidence="2">
    <location>
        <begin position="71"/>
        <end position="84"/>
    </location>
</feature>
<dbReference type="SUPFAM" id="SSF48371">
    <property type="entry name" value="ARM repeat"/>
    <property type="match status" value="1"/>
</dbReference>
<sequence length="2145" mass="237854">MPKESRTHKVRSNPGKSKPLAGSAELFALGSKDSEHLRPKDATGSPSSSSKQAAPAGPPKLKSSKDQRLPTSSSSGGASASSTAGLDFSRRVELNPAGESLWEDTAKEVDPVALVHTVLEDEEASDERIESVLCGAAKQLRNSRNGKPDPMLSVALMVIAKAEPTVFRFENVQAAFGSLLRVPENAPGSGSTPSAAGYKSTKSCLGVLVSNVLMMSHMDTASWPEEWVSGFIEDSLGDRTWVDGDECRGFVRNLTTAFGTRLPSVNLNPLEGFEAEPEIDPERLDSAVPCEHKHVHVLKFHRFKHCQKSVGKMTVSAVDAYLNRRQPWEAVGRHVVKLLISAAGIPGIRLTAASKIEAWLGNPKLSRLAGDLLRTLAANLNPVTVETDKEVITNFLRIRPKAKPQLNQFLVCIKEAVSQNPEILAYILKLVFYNELSNTRNPNNMQIIATIFQTNLSQATAVLAGLFMELLKQEEDYLRALKLLFREIVRALRHEFRFAEFARELYTGGSAWRDFRASSAARRERVFHGLVEIGALAIVLAVSPSVKEAALAMAKGERHKDLTPLVNFHRECSEIQRDAVYWIHTRTNDIFAPSSHDYVRGLHKLFWIDQNDFHWTLDSWPAENEKSILARIAAEIPVLEDTLLRLTAFGYSRDHPFKAADALELVDALVRRCAAAKSDLPMLVMENTQFPDLLFKLTQYFHPEGTNFPENYSAPTIAIVSHYWKAWQVLVLVTAHNPASFGEFAYEEFPTLALFLEMCITNQFSWLPVGVLPRDKCEELRVKEAQAVAFEKPKMLEYEFFLAGRVVSEESSQLLSTVITLDIRGSPRKPPQQILAQLKALNATFRVGHLLCRSRSPDFLLKILDRQQASQALPWLGALVESCEGAFDMLPIPCLCEFLMIDSPQQNQKPTTQTRKQQVVAHLSYLVDASAFQDSQDQQQPIDLEEDERAAENRVRVLDYFFQRLSSELSSVRKQAGVVLNLLLRQNNGDVGMPDHPSWWLIKKLPKSKYLVTVLPQLTRALRQCDVRAVSAYLTFIAEEIVGFKGGKLALAAFTELMLDLATVVVERNIIIDAVLKPSKKRKNLEEQRTSLEALLTVFAKYFRAHFEARKSNISPPGSESNVTITWVPAGKFPDVEVPLGVLHATFVLLTYGPPHGGDASCFHELCALWFDLHCRPSAFQGAEDGIENEIALFPDWLALRMLRCNFSQAADAALAGIKDPGRLVVFFQSFGVPVNNMSKLLAALDACVDADPDAVADVVSDVSRQYLLKLIEAQRERGAIGGHEFKALLLQGGEEKMDTEAAVEFNVPVVIERRRFPFAEILGVFELNKGVSQEMLRASAMRLFDCDNLLKWTPTEKRAAQASFQKAITLEIMLSKRLNPKEFPVLTTVLAVIESALSSAAPEARRSLMKAFRDQEIPTACLFNLLASAKNEVNDDRIVNTMNRVFHLAKPRASDEVPVSGVLARACDPDLAFGASSAISTSPRRVRSKLPPNATPEILESAYRTALKSCSDASAETTLAAFVEDAMWRNDSRPLVNAVASLLVDEESPNKVSILVDVLPSLDPELGSTEAMRSVLFAKWRRETGVRPQAYLLSLLTHQASYGTLAETIRAVLLPNQNAYDPTSVLDFLTACVFVPKLWQGRPKSVPRRLRPDDILGLDCEQLGRLCDYVIEECDAGGCDERSMINRMNLLLRCCRRHNKEYGDDFERLKFIVDRLSAYEDHTSSVFKLLSIVYSKRPLGVADCVTRRVEDNLSWTASPGCSPYDVVVHVVITSLGASTQRGKDWVDRLGVYEAALRRLAVRTPALVLRQFPLLAATLRGRTVNQKFVHFRMSHNLRLFQLVMDLMSDVLTPHVFHPSHAVAVLDVCQTFGQVFSTFCDEGGELLAPLASQFSNFLERYLSADAVSAVKVMDELHGVLVNLAAFYPDLRVIDDMLFISRSLPAPDAARRSDIGTWVPRPDLGNRTDRGSETSPAYVRSIVDEMTKGWDDAIILSNCLRKLESVSSVDSRSSSLLRPALDTLLRLCNSNSTRQLRTTALNLLMDCVRTASADTVDKVVKAVAVRLLRPGDDLLFTDSLLRVVPDLVAAAPNRAGELLARGAFRLALCGSKEAEKAISKSLSLLFNVKGASLDSAGNASDRYADNY</sequence>
<dbReference type="PROSITE" id="PS00758">
    <property type="entry name" value="ARGE_DAPE_CPG2_1"/>
    <property type="match status" value="1"/>
</dbReference>
<gene>
    <name evidence="6" type="ORF">NMOB1V02_LOCUS5408</name>
</gene>
<feature type="compositionally biased region" description="Low complexity" evidence="2">
    <location>
        <begin position="42"/>
        <end position="55"/>
    </location>
</feature>
<organism evidence="6">
    <name type="scientific">Notodromas monacha</name>
    <dbReference type="NCBI Taxonomy" id="399045"/>
    <lineage>
        <taxon>Eukaryota</taxon>
        <taxon>Metazoa</taxon>
        <taxon>Ecdysozoa</taxon>
        <taxon>Arthropoda</taxon>
        <taxon>Crustacea</taxon>
        <taxon>Oligostraca</taxon>
        <taxon>Ostracoda</taxon>
        <taxon>Podocopa</taxon>
        <taxon>Podocopida</taxon>
        <taxon>Cypridocopina</taxon>
        <taxon>Cypridoidea</taxon>
        <taxon>Cyprididae</taxon>
        <taxon>Notodromas</taxon>
    </lineage>
</organism>
<protein>
    <submittedName>
        <fullName evidence="6">Uncharacterized protein</fullName>
    </submittedName>
</protein>
<dbReference type="InterPro" id="IPR022145">
    <property type="entry name" value="INTS1_RPB2-bd"/>
</dbReference>
<dbReference type="OrthoDB" id="19938at2759"/>
<dbReference type="InterPro" id="IPR016024">
    <property type="entry name" value="ARM-type_fold"/>
</dbReference>
<evidence type="ECO:0000256" key="2">
    <source>
        <dbReference type="SAM" id="MobiDB-lite"/>
    </source>
</evidence>
<feature type="region of interest" description="Disordered" evidence="2">
    <location>
        <begin position="1"/>
        <end position="84"/>
    </location>
</feature>
<dbReference type="EMBL" id="OA883013">
    <property type="protein sequence ID" value="CAD7277680.1"/>
    <property type="molecule type" value="Genomic_DNA"/>
</dbReference>
<dbReference type="InterPro" id="IPR038902">
    <property type="entry name" value="INTS1"/>
</dbReference>
<evidence type="ECO:0000313" key="6">
    <source>
        <dbReference type="EMBL" id="CAD7277680.1"/>
    </source>
</evidence>
<dbReference type="GO" id="GO:0032039">
    <property type="term" value="C:integrator complex"/>
    <property type="evidence" value="ECO:0007669"/>
    <property type="project" value="InterPro"/>
</dbReference>
<proteinExistence type="predicted"/>
<feature type="domain" description="Integrator complex subunit 1 INTS2-binding" evidence="5">
    <location>
        <begin position="957"/>
        <end position="1286"/>
    </location>
</feature>
<feature type="compositionally biased region" description="Basic and acidic residues" evidence="2">
    <location>
        <begin position="32"/>
        <end position="41"/>
    </location>
</feature>
<dbReference type="Proteomes" id="UP000678499">
    <property type="component" value="Unassembled WGS sequence"/>
</dbReference>
<dbReference type="InterPro" id="IPR001261">
    <property type="entry name" value="ArgE/DapE_CS"/>
</dbReference>
<evidence type="ECO:0000259" key="5">
    <source>
        <dbReference type="Pfam" id="PF22929"/>
    </source>
</evidence>
<reference evidence="6" key="1">
    <citation type="submission" date="2020-11" db="EMBL/GenBank/DDBJ databases">
        <authorList>
            <person name="Tran Van P."/>
        </authorList>
    </citation>
    <scope>NUCLEOTIDE SEQUENCE</scope>
</reference>
<dbReference type="GO" id="GO:0034474">
    <property type="term" value="P:U2 snRNA 3'-end processing"/>
    <property type="evidence" value="ECO:0007669"/>
    <property type="project" value="InterPro"/>
</dbReference>
<dbReference type="InterPro" id="IPR053966">
    <property type="entry name" value="INTS1_INTS2-bd"/>
</dbReference>
<evidence type="ECO:0000259" key="3">
    <source>
        <dbReference type="Pfam" id="PF12432"/>
    </source>
</evidence>
<feature type="domain" description="Integrator complex subunit 1 R3" evidence="4">
    <location>
        <begin position="1765"/>
        <end position="1928"/>
    </location>
</feature>
<name>A0A7R9BLR7_9CRUS</name>
<dbReference type="Pfam" id="PF12432">
    <property type="entry name" value="INTS1_RP2B-bd"/>
    <property type="match status" value="1"/>
</dbReference>
<dbReference type="PANTHER" id="PTHR21224">
    <property type="entry name" value="INTEGRATOR COMPLEX SUBUNIT 1"/>
    <property type="match status" value="1"/>
</dbReference>
<evidence type="ECO:0000313" key="7">
    <source>
        <dbReference type="Proteomes" id="UP000678499"/>
    </source>
</evidence>
<dbReference type="Pfam" id="PF22927">
    <property type="entry name" value="INT1_R3"/>
    <property type="match status" value="1"/>
</dbReference>
<dbReference type="EMBL" id="CAJPEX010000976">
    <property type="protein sequence ID" value="CAG0917832.1"/>
    <property type="molecule type" value="Genomic_DNA"/>
</dbReference>
<dbReference type="PANTHER" id="PTHR21224:SF1">
    <property type="entry name" value="INTEGRATOR COMPLEX SUBUNIT 1"/>
    <property type="match status" value="1"/>
</dbReference>